<organism evidence="1 2">
    <name type="scientific">Actinoplanes oblitus</name>
    <dbReference type="NCBI Taxonomy" id="3040509"/>
    <lineage>
        <taxon>Bacteria</taxon>
        <taxon>Bacillati</taxon>
        <taxon>Actinomycetota</taxon>
        <taxon>Actinomycetes</taxon>
        <taxon>Micromonosporales</taxon>
        <taxon>Micromonosporaceae</taxon>
        <taxon>Actinoplanes</taxon>
    </lineage>
</organism>
<evidence type="ECO:0000313" key="1">
    <source>
        <dbReference type="EMBL" id="WIM99700.1"/>
    </source>
</evidence>
<gene>
    <name evidence="1" type="ORF">ACTOB_003360</name>
</gene>
<name>A0ABY8WPC0_9ACTN</name>
<dbReference type="InterPro" id="IPR011989">
    <property type="entry name" value="ARM-like"/>
</dbReference>
<sequence length="365" mass="40065">MASNVVTSRILSYFPCMIHAVDDDTYSGSRRRPEQEWDALCAANDVRVWSARWRAAGEPDLERVEWGRFQHWRGPADDVPDLLRCAAGPDPDEAREALYLLWDGLIQESSTSAPAALAVPFLLRLAIDLAAHGRVEAVYLAAWAGHRVVYVVETRATLFRVAWPLEQFSVGPGETDRSDWSLQAAREALGADAGILMKLLDDDDPDLRTAAVFALATALNLPPTADHALRARLSVEPDPAVRASLVLAIGQLGGDAGEAERWWRDPARPDDVRFAAALVWLCATQLPVPADLTGLLAEFTTPEMEQVMLRVPWAEFSTPGMMRMLLPSPWPEDKPRGVPGRLAGWLAGLLDDAVGRPYGAPFPLH</sequence>
<dbReference type="RefSeq" id="WP_284921138.1">
    <property type="nucleotide sequence ID" value="NZ_CP126980.1"/>
</dbReference>
<dbReference type="Gene3D" id="1.25.10.10">
    <property type="entry name" value="Leucine-rich Repeat Variant"/>
    <property type="match status" value="1"/>
</dbReference>
<reference evidence="1 2" key="1">
    <citation type="submission" date="2023-06" db="EMBL/GenBank/DDBJ databases">
        <authorList>
            <person name="Yushchuk O."/>
            <person name="Binda E."/>
            <person name="Ruckert-Reed C."/>
            <person name="Fedorenko V."/>
            <person name="Kalinowski J."/>
            <person name="Marinelli F."/>
        </authorList>
    </citation>
    <scope>NUCLEOTIDE SEQUENCE [LARGE SCALE GENOMIC DNA]</scope>
    <source>
        <strain evidence="1 2">NRRL 3884</strain>
    </source>
</reference>
<accession>A0ABY8WPC0</accession>
<evidence type="ECO:0000313" key="2">
    <source>
        <dbReference type="Proteomes" id="UP001240150"/>
    </source>
</evidence>
<dbReference type="SUPFAM" id="SSF48371">
    <property type="entry name" value="ARM repeat"/>
    <property type="match status" value="1"/>
</dbReference>
<keyword evidence="2" id="KW-1185">Reference proteome</keyword>
<dbReference type="InterPro" id="IPR016024">
    <property type="entry name" value="ARM-type_fold"/>
</dbReference>
<dbReference type="EMBL" id="CP126980">
    <property type="protein sequence ID" value="WIM99700.1"/>
    <property type="molecule type" value="Genomic_DNA"/>
</dbReference>
<dbReference type="Proteomes" id="UP001240150">
    <property type="component" value="Chromosome"/>
</dbReference>
<proteinExistence type="predicted"/>
<protein>
    <submittedName>
        <fullName evidence="1">HEAT repeat domain-containing protein</fullName>
    </submittedName>
</protein>